<dbReference type="GO" id="GO:0004252">
    <property type="term" value="F:serine-type endopeptidase activity"/>
    <property type="evidence" value="ECO:0007669"/>
    <property type="project" value="InterPro"/>
</dbReference>
<dbReference type="PANTHER" id="PTHR43731:SF14">
    <property type="entry name" value="PRESENILIN-ASSOCIATED RHOMBOID-LIKE PROTEIN, MITOCHONDRIAL"/>
    <property type="match status" value="1"/>
</dbReference>
<dbReference type="AlphaFoldDB" id="A0A9E8MZC6"/>
<sequence>MNFYLYLACPFENTSSIWYGVEYNKNVSNRINEQRKNSEYRTFINKSEKEFKTYDFQDVEYFERLGYSDDRDGFIEAIKEKKPNINEKKQIILVPKKDVFEKRLGNSFPWIFGSFGIGAFILLAMVLIPKIDEKELNDFKKNKPLKEDDLKDMIGFLNPMGENKATAILLLLNIIVFLIMTFDGLNIVSPTPKELLEIGGNRRFEVMNGEYWRLFSSMFIHGGLLHLFMNLIGLGLGSSLLEKVLGSVKLIIIYIVCGILASLASIYWHENTVSVGASRCYFRALWTNFSLYSF</sequence>
<dbReference type="PANTHER" id="PTHR43731">
    <property type="entry name" value="RHOMBOID PROTEASE"/>
    <property type="match status" value="1"/>
</dbReference>
<keyword evidence="9" id="KW-0645">Protease</keyword>
<feature type="transmembrane region" description="Helical" evidence="7">
    <location>
        <begin position="108"/>
        <end position="128"/>
    </location>
</feature>
<feature type="transmembrane region" description="Helical" evidence="7">
    <location>
        <begin position="167"/>
        <end position="188"/>
    </location>
</feature>
<feature type="transmembrane region" description="Helical" evidence="7">
    <location>
        <begin position="211"/>
        <end position="236"/>
    </location>
</feature>
<protein>
    <submittedName>
        <fullName evidence="9">Rhomboid family intramembrane serine protease</fullName>
        <ecNumber evidence="9">3.4.21.105</ecNumber>
    </submittedName>
</protein>
<evidence type="ECO:0000256" key="7">
    <source>
        <dbReference type="SAM" id="Phobius"/>
    </source>
</evidence>
<keyword evidence="10" id="KW-1185">Reference proteome</keyword>
<evidence type="ECO:0000256" key="1">
    <source>
        <dbReference type="ARBA" id="ARBA00004141"/>
    </source>
</evidence>
<keyword evidence="6 7" id="KW-0472">Membrane</keyword>
<organism evidence="9 10">
    <name type="scientific">Lacinutrix neustonica</name>
    <dbReference type="NCBI Taxonomy" id="2980107"/>
    <lineage>
        <taxon>Bacteria</taxon>
        <taxon>Pseudomonadati</taxon>
        <taxon>Bacteroidota</taxon>
        <taxon>Flavobacteriia</taxon>
        <taxon>Flavobacteriales</taxon>
        <taxon>Flavobacteriaceae</taxon>
        <taxon>Lacinutrix</taxon>
    </lineage>
</organism>
<comment type="similarity">
    <text evidence="2">Belongs to the peptidase S54 family.</text>
</comment>
<keyword evidence="3 7" id="KW-0812">Transmembrane</keyword>
<dbReference type="EC" id="3.4.21.105" evidence="9"/>
<name>A0A9E8MZC6_9FLAO</name>
<dbReference type="Gene3D" id="1.20.1540.10">
    <property type="entry name" value="Rhomboid-like"/>
    <property type="match status" value="1"/>
</dbReference>
<evidence type="ECO:0000256" key="4">
    <source>
        <dbReference type="ARBA" id="ARBA00022801"/>
    </source>
</evidence>
<comment type="subcellular location">
    <subcellularLocation>
        <location evidence="1">Membrane</location>
        <topology evidence="1">Multi-pass membrane protein</topology>
    </subcellularLocation>
</comment>
<dbReference type="RefSeq" id="WP_267677617.1">
    <property type="nucleotide sequence ID" value="NZ_CP113088.1"/>
</dbReference>
<evidence type="ECO:0000256" key="2">
    <source>
        <dbReference type="ARBA" id="ARBA00009045"/>
    </source>
</evidence>
<keyword evidence="5 7" id="KW-1133">Transmembrane helix</keyword>
<dbReference type="KEGG" id="lnu:N7U66_05210"/>
<dbReference type="InterPro" id="IPR022764">
    <property type="entry name" value="Peptidase_S54_rhomboid_dom"/>
</dbReference>
<keyword evidence="4 9" id="KW-0378">Hydrolase</keyword>
<dbReference type="SUPFAM" id="SSF144091">
    <property type="entry name" value="Rhomboid-like"/>
    <property type="match status" value="1"/>
</dbReference>
<evidence type="ECO:0000313" key="10">
    <source>
        <dbReference type="Proteomes" id="UP001164705"/>
    </source>
</evidence>
<accession>A0A9E8MZC6</accession>
<dbReference type="InterPro" id="IPR035952">
    <property type="entry name" value="Rhomboid-like_sf"/>
</dbReference>
<evidence type="ECO:0000313" key="9">
    <source>
        <dbReference type="EMBL" id="WAC03030.1"/>
    </source>
</evidence>
<evidence type="ECO:0000256" key="3">
    <source>
        <dbReference type="ARBA" id="ARBA00022692"/>
    </source>
</evidence>
<dbReference type="GO" id="GO:0006508">
    <property type="term" value="P:proteolysis"/>
    <property type="evidence" value="ECO:0007669"/>
    <property type="project" value="UniProtKB-KW"/>
</dbReference>
<gene>
    <name evidence="9" type="ORF">N7U66_05210</name>
</gene>
<dbReference type="EMBL" id="CP113088">
    <property type="protein sequence ID" value="WAC03030.1"/>
    <property type="molecule type" value="Genomic_DNA"/>
</dbReference>
<reference evidence="9" key="1">
    <citation type="submission" date="2022-11" db="EMBL/GenBank/DDBJ databases">
        <title>Lacinutrix neustonica HL-RS19T sp. nov., isolated from the surface microlayer sample of brackish Lake Shihwa.</title>
        <authorList>
            <person name="Choi J.Y."/>
            <person name="Hwang C.Y."/>
        </authorList>
    </citation>
    <scope>NUCLEOTIDE SEQUENCE</scope>
    <source>
        <strain evidence="9">HL-RS19</strain>
    </source>
</reference>
<dbReference type="GO" id="GO:0016020">
    <property type="term" value="C:membrane"/>
    <property type="evidence" value="ECO:0007669"/>
    <property type="project" value="UniProtKB-SubCell"/>
</dbReference>
<proteinExistence type="inferred from homology"/>
<feature type="transmembrane region" description="Helical" evidence="7">
    <location>
        <begin position="248"/>
        <end position="268"/>
    </location>
</feature>
<dbReference type="Pfam" id="PF01694">
    <property type="entry name" value="Rhomboid"/>
    <property type="match status" value="1"/>
</dbReference>
<dbReference type="Proteomes" id="UP001164705">
    <property type="component" value="Chromosome"/>
</dbReference>
<feature type="domain" description="Peptidase S54 rhomboid" evidence="8">
    <location>
        <begin position="209"/>
        <end position="282"/>
    </location>
</feature>
<evidence type="ECO:0000256" key="5">
    <source>
        <dbReference type="ARBA" id="ARBA00022989"/>
    </source>
</evidence>
<evidence type="ECO:0000256" key="6">
    <source>
        <dbReference type="ARBA" id="ARBA00023136"/>
    </source>
</evidence>
<dbReference type="InterPro" id="IPR050925">
    <property type="entry name" value="Rhomboid_protease_S54"/>
</dbReference>
<evidence type="ECO:0000259" key="8">
    <source>
        <dbReference type="Pfam" id="PF01694"/>
    </source>
</evidence>